<proteinExistence type="inferred from homology"/>
<comment type="similarity">
    <text evidence="2 3">Belongs to the glutamine synthetase family.</text>
</comment>
<evidence type="ECO:0000256" key="2">
    <source>
        <dbReference type="PROSITE-ProRule" id="PRU01331"/>
    </source>
</evidence>
<dbReference type="InterPro" id="IPR014746">
    <property type="entry name" value="Gln_synth/guanido_kin_cat_dom"/>
</dbReference>
<dbReference type="EC" id="6.3.1.2" evidence="5"/>
<evidence type="ECO:0000259" key="4">
    <source>
        <dbReference type="PROSITE" id="PS51987"/>
    </source>
</evidence>
<dbReference type="PANTHER" id="PTHR43785">
    <property type="entry name" value="GAMMA-GLUTAMYLPUTRESCINE SYNTHETASE"/>
    <property type="match status" value="1"/>
</dbReference>
<name>A0ABM9N970_9RICK</name>
<feature type="domain" description="GS catalytic" evidence="4">
    <location>
        <begin position="1"/>
        <end position="267"/>
    </location>
</feature>
<dbReference type="SMART" id="SM01230">
    <property type="entry name" value="Gln-synt_C"/>
    <property type="match status" value="1"/>
</dbReference>
<comment type="caution">
    <text evidence="5">The sequence shown here is derived from an EMBL/GenBank/DDBJ whole genome shotgun (WGS) entry which is preliminary data.</text>
</comment>
<dbReference type="EMBL" id="CAWVOK010000032">
    <property type="protein sequence ID" value="CAK8163466.1"/>
    <property type="molecule type" value="Genomic_DNA"/>
</dbReference>
<gene>
    <name evidence="5" type="ORF">CAXC1_60004</name>
</gene>
<keyword evidence="1 5" id="KW-0436">Ligase</keyword>
<protein>
    <submittedName>
        <fullName evidence="5">Glutamine synthetase</fullName>
        <ecNumber evidence="5">6.3.1.2</ecNumber>
    </submittedName>
</protein>
<reference evidence="5 6" key="1">
    <citation type="submission" date="2024-01" db="EMBL/GenBank/DDBJ databases">
        <authorList>
            <person name="Kunselman E."/>
        </authorList>
    </citation>
    <scope>NUCLEOTIDE SEQUENCE [LARGE SCALE GENOMIC DNA]</scope>
    <source>
        <strain evidence="5">2 abalone samples</strain>
    </source>
</reference>
<organism evidence="5 6">
    <name type="scientific">Candidatus Xenohaliotis californiensis</name>
    <dbReference type="NCBI Taxonomy" id="84677"/>
    <lineage>
        <taxon>Bacteria</taxon>
        <taxon>Pseudomonadati</taxon>
        <taxon>Pseudomonadota</taxon>
        <taxon>Alphaproteobacteria</taxon>
        <taxon>Rickettsiales</taxon>
        <taxon>Anaplasmataceae</taxon>
        <taxon>Candidatus Xenohaliotis</taxon>
    </lineage>
</organism>
<dbReference type="InterPro" id="IPR008146">
    <property type="entry name" value="Gln_synth_cat_dom"/>
</dbReference>
<sequence>MSFPLKNIQHILMLYKNIKLIPMIGIELEFYLPNKKMKISDNSYANFNIYEIVSEAAFGQFEAKFQHTTNIVSLIKNVQLFKKYFMKVHSANFSAKPLVDKPGSSQHVNISFLKNNINILVKNNKLLCNAIGGLCELIPNSMIYFAPTQSSYMRYIHKCYHTPTTVSWGINNRTTAIRIVKTFNNNMDYRIENRLPGSDASTLSIISAILLAIYHGIEKNLISKKPIYGLGDDPIYNLPTIPMNLTEAKKYSPTLSLLKQYCKTVKD</sequence>
<evidence type="ECO:0000256" key="3">
    <source>
        <dbReference type="RuleBase" id="RU000384"/>
    </source>
</evidence>
<accession>A0ABM9N970</accession>
<dbReference type="Pfam" id="PF00120">
    <property type="entry name" value="Gln-synt_C"/>
    <property type="match status" value="1"/>
</dbReference>
<dbReference type="PROSITE" id="PS51987">
    <property type="entry name" value="GS_CATALYTIC"/>
    <property type="match status" value="1"/>
</dbReference>
<dbReference type="Gene3D" id="3.30.590.10">
    <property type="entry name" value="Glutamine synthetase/guanido kinase, catalytic domain"/>
    <property type="match status" value="1"/>
</dbReference>
<dbReference type="RefSeq" id="WP_338364691.1">
    <property type="nucleotide sequence ID" value="NZ_CAWVOK010000032.1"/>
</dbReference>
<dbReference type="SUPFAM" id="SSF55931">
    <property type="entry name" value="Glutamine synthetase/guanido kinase"/>
    <property type="match status" value="1"/>
</dbReference>
<keyword evidence="6" id="KW-1185">Reference proteome</keyword>
<evidence type="ECO:0000256" key="1">
    <source>
        <dbReference type="ARBA" id="ARBA00022598"/>
    </source>
</evidence>
<dbReference type="PANTHER" id="PTHR43785:SF12">
    <property type="entry name" value="TYPE-1 GLUTAMINE SYNTHETASE 2"/>
    <property type="match status" value="1"/>
</dbReference>
<dbReference type="GO" id="GO:0004356">
    <property type="term" value="F:glutamine synthetase activity"/>
    <property type="evidence" value="ECO:0007669"/>
    <property type="project" value="UniProtKB-EC"/>
</dbReference>
<dbReference type="Proteomes" id="UP001314181">
    <property type="component" value="Unassembled WGS sequence"/>
</dbReference>
<evidence type="ECO:0000313" key="5">
    <source>
        <dbReference type="EMBL" id="CAK8163466.1"/>
    </source>
</evidence>
<evidence type="ECO:0000313" key="6">
    <source>
        <dbReference type="Proteomes" id="UP001314181"/>
    </source>
</evidence>